<feature type="region of interest" description="Disordered" evidence="2">
    <location>
        <begin position="1"/>
        <end position="24"/>
    </location>
</feature>
<dbReference type="PANTHER" id="PTHR11062">
    <property type="entry name" value="EXOSTOSIN HEPARAN SULFATE GLYCOSYLTRANSFERASE -RELATED"/>
    <property type="match status" value="1"/>
</dbReference>
<keyword evidence="3" id="KW-0472">Membrane</keyword>
<feature type="domain" description="Exostosin GT47" evidence="4">
    <location>
        <begin position="119"/>
        <end position="461"/>
    </location>
</feature>
<evidence type="ECO:0000256" key="1">
    <source>
        <dbReference type="ARBA" id="ARBA00010271"/>
    </source>
</evidence>
<protein>
    <recommendedName>
        <fullName evidence="4">Exostosin GT47 domain-containing protein</fullName>
    </recommendedName>
</protein>
<evidence type="ECO:0000313" key="5">
    <source>
        <dbReference type="EMBL" id="CAE0443451.1"/>
    </source>
</evidence>
<evidence type="ECO:0000256" key="2">
    <source>
        <dbReference type="SAM" id="MobiDB-lite"/>
    </source>
</evidence>
<comment type="similarity">
    <text evidence="1">Belongs to the glycosyltransferase 47 family.</text>
</comment>
<sequence>MRYTRVPSTDPEVETGNQDGSKFSELSESLAAKDEILDNTESRKAKTSCWRKLLIATLWLLVFLSSAVFAGFRLENFASASYQSCSDNTAETVENDARETFFEYDHKHPEVFSTNQTACTGPKVFFIKLPKVFNFEECKMIYKNLDDVDYICPQIHAFRRERLDMEEIVPSMVDYQDVLYDTSQFDVNSIINYRIENSECRIFSREEADIFYVDFFLGPLAAAAWKDSHYLSNAKGRWTMLFDYVHHVMRTGQSPLPESFDMRQDDGDGLIKALDVLRNLPDSKEWKRCHGCDHFMVSGRIGMDFKKMGGILSNKGTKGLLPPQKWQNVTFLSIEGDSPSTKSYPFFTGIPYPGHIHPASLSSLNHLRKLISIRRKQHMISFVGMPMRKRAVAIDQCQKMPDSTCVFMPCNRKADSLCKTHGAVTVLEVYANSAFCYEPHGDSPTRQGYFDAISVGCIPVVPDTKSFDGYGLHIYDATKFTLIASDINEAVEKINELGKEGYARMFQNLLEALPHLVYAHQDTGFDDAISIMMKGIDCKAKKRQNMIFGASNYSAVDAVKLPIYC</sequence>
<name>A0A7S3PLN5_9STRA</name>
<feature type="compositionally biased region" description="Polar residues" evidence="2">
    <location>
        <begin position="15"/>
        <end position="24"/>
    </location>
</feature>
<dbReference type="GO" id="GO:0016757">
    <property type="term" value="F:glycosyltransferase activity"/>
    <property type="evidence" value="ECO:0007669"/>
    <property type="project" value="InterPro"/>
</dbReference>
<feature type="transmembrane region" description="Helical" evidence="3">
    <location>
        <begin position="53"/>
        <end position="72"/>
    </location>
</feature>
<keyword evidence="3" id="KW-1133">Transmembrane helix</keyword>
<organism evidence="5">
    <name type="scientific">Aplanochytrium stocchinoi</name>
    <dbReference type="NCBI Taxonomy" id="215587"/>
    <lineage>
        <taxon>Eukaryota</taxon>
        <taxon>Sar</taxon>
        <taxon>Stramenopiles</taxon>
        <taxon>Bigyra</taxon>
        <taxon>Labyrinthulomycetes</taxon>
        <taxon>Thraustochytrida</taxon>
        <taxon>Thraustochytriidae</taxon>
        <taxon>Aplanochytrium</taxon>
    </lineage>
</organism>
<proteinExistence type="inferred from homology"/>
<dbReference type="InterPro" id="IPR040911">
    <property type="entry name" value="Exostosin_GT47"/>
</dbReference>
<dbReference type="EMBL" id="HBIN01017747">
    <property type="protein sequence ID" value="CAE0443451.1"/>
    <property type="molecule type" value="Transcribed_RNA"/>
</dbReference>
<keyword evidence="3" id="KW-0812">Transmembrane</keyword>
<accession>A0A7S3PLN5</accession>
<dbReference type="AlphaFoldDB" id="A0A7S3PLN5"/>
<dbReference type="InterPro" id="IPR004263">
    <property type="entry name" value="Exostosin"/>
</dbReference>
<dbReference type="PANTHER" id="PTHR11062:SF117">
    <property type="entry name" value="XYLOGLUCAN-SPECIFIC GALACTURONOSYLTRANSFERASE 1"/>
    <property type="match status" value="1"/>
</dbReference>
<evidence type="ECO:0000259" key="4">
    <source>
        <dbReference type="Pfam" id="PF03016"/>
    </source>
</evidence>
<evidence type="ECO:0000256" key="3">
    <source>
        <dbReference type="SAM" id="Phobius"/>
    </source>
</evidence>
<dbReference type="Pfam" id="PF03016">
    <property type="entry name" value="Exostosin_GT47"/>
    <property type="match status" value="1"/>
</dbReference>
<gene>
    <name evidence="5" type="ORF">ASTO00021_LOCUS13537</name>
</gene>
<reference evidence="5" key="1">
    <citation type="submission" date="2021-01" db="EMBL/GenBank/DDBJ databases">
        <authorList>
            <person name="Corre E."/>
            <person name="Pelletier E."/>
            <person name="Niang G."/>
            <person name="Scheremetjew M."/>
            <person name="Finn R."/>
            <person name="Kale V."/>
            <person name="Holt S."/>
            <person name="Cochrane G."/>
            <person name="Meng A."/>
            <person name="Brown T."/>
            <person name="Cohen L."/>
        </authorList>
    </citation>
    <scope>NUCLEOTIDE SEQUENCE</scope>
    <source>
        <strain evidence="5">GSBS06</strain>
    </source>
</reference>